<dbReference type="InterPro" id="IPR001940">
    <property type="entry name" value="Peptidase_S1C"/>
</dbReference>
<dbReference type="AlphaFoldDB" id="A0A1S2LU14"/>
<proteinExistence type="predicted"/>
<dbReference type="InterPro" id="IPR009003">
    <property type="entry name" value="Peptidase_S1_PA"/>
</dbReference>
<dbReference type="OrthoDB" id="9766361at2"/>
<gene>
    <name evidence="4" type="ORF">BKP35_01525</name>
</gene>
<dbReference type="GO" id="GO:0006508">
    <property type="term" value="P:proteolysis"/>
    <property type="evidence" value="ECO:0007669"/>
    <property type="project" value="InterPro"/>
</dbReference>
<keyword evidence="1" id="KW-0645">Protease</keyword>
<keyword evidence="1" id="KW-0378">Hydrolase</keyword>
<keyword evidence="1" id="KW-0720">Serine protease</keyword>
<evidence type="ECO:0000256" key="1">
    <source>
        <dbReference type="ARBA" id="ARBA00022825"/>
    </source>
</evidence>
<comment type="caution">
    <text evidence="4">The sequence shown here is derived from an EMBL/GenBank/DDBJ whole genome shotgun (WGS) entry which is preliminary data.</text>
</comment>
<keyword evidence="3" id="KW-1133">Transmembrane helix</keyword>
<accession>A0A1S2LU14</accession>
<evidence type="ECO:0008006" key="6">
    <source>
        <dbReference type="Google" id="ProtNLM"/>
    </source>
</evidence>
<dbReference type="Pfam" id="PF13365">
    <property type="entry name" value="Trypsin_2"/>
    <property type="match status" value="1"/>
</dbReference>
<dbReference type="Gene3D" id="2.40.10.120">
    <property type="match status" value="1"/>
</dbReference>
<name>A0A1S2LU14_9BACI</name>
<feature type="region of interest" description="Disordered" evidence="2">
    <location>
        <begin position="1"/>
        <end position="37"/>
    </location>
</feature>
<keyword evidence="3" id="KW-0812">Transmembrane</keyword>
<evidence type="ECO:0000313" key="5">
    <source>
        <dbReference type="Proteomes" id="UP000180098"/>
    </source>
</evidence>
<feature type="transmembrane region" description="Helical" evidence="3">
    <location>
        <begin position="48"/>
        <end position="71"/>
    </location>
</feature>
<dbReference type="PANTHER" id="PTHR22939:SF129">
    <property type="entry name" value="SERINE PROTEASE HTRA2, MITOCHONDRIAL"/>
    <property type="match status" value="1"/>
</dbReference>
<feature type="compositionally biased region" description="Acidic residues" evidence="2">
    <location>
        <begin position="8"/>
        <end position="21"/>
    </location>
</feature>
<evidence type="ECO:0000256" key="2">
    <source>
        <dbReference type="SAM" id="MobiDB-lite"/>
    </source>
</evidence>
<reference evidence="4 5" key="1">
    <citation type="submission" date="2016-10" db="EMBL/GenBank/DDBJ databases">
        <title>Draft genome sequences of four alkaliphilic bacteria belonging to the Anaerobacillus genus.</title>
        <authorList>
            <person name="Bassil N.M."/>
            <person name="Lloyd J.R."/>
        </authorList>
    </citation>
    <scope>NUCLEOTIDE SEQUENCE [LARGE SCALE GENOMIC DNA]</scope>
    <source>
        <strain evidence="4 5">DSM 15340</strain>
    </source>
</reference>
<dbReference type="GO" id="GO:0004252">
    <property type="term" value="F:serine-type endopeptidase activity"/>
    <property type="evidence" value="ECO:0007669"/>
    <property type="project" value="InterPro"/>
</dbReference>
<protein>
    <recommendedName>
        <fullName evidence="6">Serine protease</fullName>
    </recommendedName>
</protein>
<evidence type="ECO:0000256" key="3">
    <source>
        <dbReference type="SAM" id="Phobius"/>
    </source>
</evidence>
<organism evidence="4 5">
    <name type="scientific">Anaerobacillus arseniciselenatis</name>
    <dbReference type="NCBI Taxonomy" id="85682"/>
    <lineage>
        <taxon>Bacteria</taxon>
        <taxon>Bacillati</taxon>
        <taxon>Bacillota</taxon>
        <taxon>Bacilli</taxon>
        <taxon>Bacillales</taxon>
        <taxon>Bacillaceae</taxon>
        <taxon>Anaerobacillus</taxon>
    </lineage>
</organism>
<keyword evidence="5" id="KW-1185">Reference proteome</keyword>
<dbReference type="PANTHER" id="PTHR22939">
    <property type="entry name" value="SERINE PROTEASE FAMILY S1C HTRA-RELATED"/>
    <property type="match status" value="1"/>
</dbReference>
<keyword evidence="3" id="KW-0472">Membrane</keyword>
<dbReference type="SUPFAM" id="SSF50494">
    <property type="entry name" value="Trypsin-like serine proteases"/>
    <property type="match status" value="1"/>
</dbReference>
<dbReference type="RefSeq" id="WP_071311625.1">
    <property type="nucleotide sequence ID" value="NZ_MLQQ01000001.1"/>
</dbReference>
<sequence>MKDHKDELDEELIDPDWEPSPEDFLPDKNEEDEDEQIEKKKKKNWVKIISIVIAVMLVFQVVGVFLSTYSIDALRFLQTSYRLSQQADIQVYKEAVVTVQGERSRGTGFAISDDGLIVTNHHVIEGQNQLMVGFYKGELFEGEVISSYPEIDIAFLKVDGENLPKLPLSQSDATKDEAIYVIGNPLSFTQIANEGAILDTSDLTIISAPIYRGNSGSPVINMDGEVVAVVFAKRRTNQYDTRSVGLAIPIETVKEHLPDRANEN</sequence>
<dbReference type="EMBL" id="MLQQ01000001">
    <property type="protein sequence ID" value="OIJ15700.1"/>
    <property type="molecule type" value="Genomic_DNA"/>
</dbReference>
<dbReference type="PRINTS" id="PR00834">
    <property type="entry name" value="PROTEASES2C"/>
</dbReference>
<dbReference type="Proteomes" id="UP000180098">
    <property type="component" value="Unassembled WGS sequence"/>
</dbReference>
<evidence type="ECO:0000313" key="4">
    <source>
        <dbReference type="EMBL" id="OIJ15700.1"/>
    </source>
</evidence>